<gene>
    <name evidence="2" type="ORF">QBC42DRAFT_249685</name>
</gene>
<feature type="compositionally biased region" description="Acidic residues" evidence="1">
    <location>
        <begin position="284"/>
        <end position="301"/>
    </location>
</feature>
<evidence type="ECO:0000313" key="3">
    <source>
        <dbReference type="Proteomes" id="UP001321749"/>
    </source>
</evidence>
<reference evidence="2" key="2">
    <citation type="submission" date="2023-06" db="EMBL/GenBank/DDBJ databases">
        <authorList>
            <consortium name="Lawrence Berkeley National Laboratory"/>
            <person name="Mondo S.J."/>
            <person name="Hensen N."/>
            <person name="Bonometti L."/>
            <person name="Westerberg I."/>
            <person name="Brannstrom I.O."/>
            <person name="Guillou S."/>
            <person name="Cros-Aarteil S."/>
            <person name="Calhoun S."/>
            <person name="Haridas S."/>
            <person name="Kuo A."/>
            <person name="Pangilinan J."/>
            <person name="Riley R."/>
            <person name="Labutti K."/>
            <person name="Andreopoulos B."/>
            <person name="Lipzen A."/>
            <person name="Chen C."/>
            <person name="Yanf M."/>
            <person name="Daum C."/>
            <person name="Ng V."/>
            <person name="Clum A."/>
            <person name="Steindorff A."/>
            <person name="Ohm R."/>
            <person name="Martin F."/>
            <person name="Silar P."/>
            <person name="Natvig D."/>
            <person name="Lalanne C."/>
            <person name="Gautier V."/>
            <person name="Ament-Velasquez S.L."/>
            <person name="Kruys A."/>
            <person name="Hutchinson M.I."/>
            <person name="Powell A.J."/>
            <person name="Barry K."/>
            <person name="Miller A.N."/>
            <person name="Grigoriev I.V."/>
            <person name="Debuchy R."/>
            <person name="Gladieux P."/>
            <person name="Thoren M.H."/>
            <person name="Johannesson H."/>
        </authorList>
    </citation>
    <scope>NUCLEOTIDE SEQUENCE</scope>
    <source>
        <strain evidence="2">PSN324</strain>
    </source>
</reference>
<protein>
    <submittedName>
        <fullName evidence="2">Uncharacterized protein</fullName>
    </submittedName>
</protein>
<keyword evidence="3" id="KW-1185">Reference proteome</keyword>
<proteinExistence type="predicted"/>
<dbReference type="Proteomes" id="UP001321749">
    <property type="component" value="Unassembled WGS sequence"/>
</dbReference>
<feature type="compositionally biased region" description="Polar residues" evidence="1">
    <location>
        <begin position="126"/>
        <end position="139"/>
    </location>
</feature>
<dbReference type="EMBL" id="MU864949">
    <property type="protein sequence ID" value="KAK4464358.1"/>
    <property type="molecule type" value="Genomic_DNA"/>
</dbReference>
<comment type="caution">
    <text evidence="2">The sequence shown here is derived from an EMBL/GenBank/DDBJ whole genome shotgun (WGS) entry which is preliminary data.</text>
</comment>
<sequence length="308" mass="34163">MEINNAPETLVAMKADLAVRCLYRAEFNLDSRHSGAVIPWLLKAIGQQAANAGMRTLLQDDTSGLEDEIKSQAFHFRSFLPARRLRPARRQATPAVALRSTAAPAPGTRIRRSSDNRLFTIPQPPSSAVSTGTTMSSPTPAGRAAAKMPPPLVPEEEDDDRERLLPYLSWTEMEDRVAFEGVSKDAICEYFCNWVNTYAVRRPGRGPAPIIRLSPASLHATGPVYMSTKKVMESATLREDPSVTNPTGFFLKVAGRVVLIDGQYGEHHLNPSRDIDEYDRQEIGDGDTEEEEDLEEDEYDPIEGTTEY</sequence>
<feature type="region of interest" description="Disordered" evidence="1">
    <location>
        <begin position="269"/>
        <end position="308"/>
    </location>
</feature>
<feature type="compositionally biased region" description="Basic and acidic residues" evidence="1">
    <location>
        <begin position="269"/>
        <end position="283"/>
    </location>
</feature>
<evidence type="ECO:0000313" key="2">
    <source>
        <dbReference type="EMBL" id="KAK4464358.1"/>
    </source>
</evidence>
<evidence type="ECO:0000256" key="1">
    <source>
        <dbReference type="SAM" id="MobiDB-lite"/>
    </source>
</evidence>
<organism evidence="2 3">
    <name type="scientific">Cladorrhinum samala</name>
    <dbReference type="NCBI Taxonomy" id="585594"/>
    <lineage>
        <taxon>Eukaryota</taxon>
        <taxon>Fungi</taxon>
        <taxon>Dikarya</taxon>
        <taxon>Ascomycota</taxon>
        <taxon>Pezizomycotina</taxon>
        <taxon>Sordariomycetes</taxon>
        <taxon>Sordariomycetidae</taxon>
        <taxon>Sordariales</taxon>
        <taxon>Podosporaceae</taxon>
        <taxon>Cladorrhinum</taxon>
    </lineage>
</organism>
<reference evidence="2" key="1">
    <citation type="journal article" date="2023" name="Mol. Phylogenet. Evol.">
        <title>Genome-scale phylogeny and comparative genomics of the fungal order Sordariales.</title>
        <authorList>
            <person name="Hensen N."/>
            <person name="Bonometti L."/>
            <person name="Westerberg I."/>
            <person name="Brannstrom I.O."/>
            <person name="Guillou S."/>
            <person name="Cros-Aarteil S."/>
            <person name="Calhoun S."/>
            <person name="Haridas S."/>
            <person name="Kuo A."/>
            <person name="Mondo S."/>
            <person name="Pangilinan J."/>
            <person name="Riley R."/>
            <person name="LaButti K."/>
            <person name="Andreopoulos B."/>
            <person name="Lipzen A."/>
            <person name="Chen C."/>
            <person name="Yan M."/>
            <person name="Daum C."/>
            <person name="Ng V."/>
            <person name="Clum A."/>
            <person name="Steindorff A."/>
            <person name="Ohm R.A."/>
            <person name="Martin F."/>
            <person name="Silar P."/>
            <person name="Natvig D.O."/>
            <person name="Lalanne C."/>
            <person name="Gautier V."/>
            <person name="Ament-Velasquez S.L."/>
            <person name="Kruys A."/>
            <person name="Hutchinson M.I."/>
            <person name="Powell A.J."/>
            <person name="Barry K."/>
            <person name="Miller A.N."/>
            <person name="Grigoriev I.V."/>
            <person name="Debuchy R."/>
            <person name="Gladieux P."/>
            <person name="Hiltunen Thoren M."/>
            <person name="Johannesson H."/>
        </authorList>
    </citation>
    <scope>NUCLEOTIDE SEQUENCE</scope>
    <source>
        <strain evidence="2">PSN324</strain>
    </source>
</reference>
<accession>A0AAV9HUI3</accession>
<feature type="region of interest" description="Disordered" evidence="1">
    <location>
        <begin position="90"/>
        <end position="160"/>
    </location>
</feature>
<name>A0AAV9HUI3_9PEZI</name>
<dbReference type="AlphaFoldDB" id="A0AAV9HUI3"/>